<keyword evidence="10" id="KW-1185">Reference proteome</keyword>
<evidence type="ECO:0000256" key="2">
    <source>
        <dbReference type="ARBA" id="ARBA00004236"/>
    </source>
</evidence>
<evidence type="ECO:0000256" key="6">
    <source>
        <dbReference type="ARBA" id="ARBA00023136"/>
    </source>
</evidence>
<keyword evidence="5 7" id="KW-1133">Transmembrane helix</keyword>
<sequence>MRLTLWFLGLFGVAVALALFASTNPGTITVFWPPHRVDVSLNLAILTLLLVFALLHVALKALSALFAMPGQARSWRLRYQERIMHSALLDALSHLVAGRFIRARKAAELVLAREAVMTRSGELWPDAPRLRVMAHLLAAESSQALQDKAAREMHFQQALLQSASAEASGTRDGLQLRALRWSLEERDPAAALDWLAQLPAGVARRTVALRLRLKVARLAGQNDLALETARLLVKHKAFSGSAALSLQRALALEYIQTTQEPEQLAAVWAQLDPLEQNVPEVALSAAGRLLRMGGAVDQAFAWLLPVWERMTQSKQGLDPDQKVFLIRVMENGFSAAGEDIDKQWLSRIEQAQLAAPGDADLQYLAGVACLHLQLWGKAQQLIRQALPRLSDAGLLTRAWQVQAELAQRQGDEAQALLAWRNAAQVTLRRKNLSP</sequence>
<name>A0A1T1AQB3_RHOFE</name>
<dbReference type="AlphaFoldDB" id="A0A1T1AQB3"/>
<evidence type="ECO:0000313" key="9">
    <source>
        <dbReference type="EMBL" id="OOV06302.1"/>
    </source>
</evidence>
<evidence type="ECO:0000259" key="8">
    <source>
        <dbReference type="Pfam" id="PF07219"/>
    </source>
</evidence>
<dbReference type="InterPro" id="IPR010817">
    <property type="entry name" value="HemY_N"/>
</dbReference>
<dbReference type="STRING" id="28066.RF819_05780"/>
<evidence type="ECO:0000256" key="7">
    <source>
        <dbReference type="SAM" id="Phobius"/>
    </source>
</evidence>
<keyword evidence="6 7" id="KW-0472">Membrane</keyword>
<evidence type="ECO:0000313" key="10">
    <source>
        <dbReference type="Proteomes" id="UP000190750"/>
    </source>
</evidence>
<gene>
    <name evidence="9" type="ORF">RF819_05780</name>
</gene>
<keyword evidence="3" id="KW-1003">Cell membrane</keyword>
<accession>A0A1T1AQB3</accession>
<evidence type="ECO:0000256" key="1">
    <source>
        <dbReference type="ARBA" id="ARBA00004141"/>
    </source>
</evidence>
<dbReference type="Pfam" id="PF07219">
    <property type="entry name" value="HemY_N"/>
    <property type="match status" value="1"/>
</dbReference>
<evidence type="ECO:0000256" key="3">
    <source>
        <dbReference type="ARBA" id="ARBA00022475"/>
    </source>
</evidence>
<organism evidence="9 10">
    <name type="scientific">Rhodoferax fermentans</name>
    <dbReference type="NCBI Taxonomy" id="28066"/>
    <lineage>
        <taxon>Bacteria</taxon>
        <taxon>Pseudomonadati</taxon>
        <taxon>Pseudomonadota</taxon>
        <taxon>Betaproteobacteria</taxon>
        <taxon>Burkholderiales</taxon>
        <taxon>Comamonadaceae</taxon>
        <taxon>Rhodoferax</taxon>
    </lineage>
</organism>
<comment type="caution">
    <text evidence="9">The sequence shown here is derived from an EMBL/GenBank/DDBJ whole genome shotgun (WGS) entry which is preliminary data.</text>
</comment>
<dbReference type="GO" id="GO:0042168">
    <property type="term" value="P:heme metabolic process"/>
    <property type="evidence" value="ECO:0007669"/>
    <property type="project" value="InterPro"/>
</dbReference>
<proteinExistence type="predicted"/>
<dbReference type="RefSeq" id="WP_078364088.1">
    <property type="nucleotide sequence ID" value="NZ_MTJN01000002.1"/>
</dbReference>
<comment type="subcellular location">
    <subcellularLocation>
        <location evidence="2">Cell membrane</location>
    </subcellularLocation>
    <subcellularLocation>
        <location evidence="1">Membrane</location>
        <topology evidence="1">Multi-pass membrane protein</topology>
    </subcellularLocation>
</comment>
<dbReference type="OrthoDB" id="9151794at2"/>
<dbReference type="InterPro" id="IPR005254">
    <property type="entry name" value="Heme_biosyn_assoc_TPR_pro"/>
</dbReference>
<feature type="transmembrane region" description="Helical" evidence="7">
    <location>
        <begin position="41"/>
        <end position="68"/>
    </location>
</feature>
<feature type="domain" description="HemY N-terminal" evidence="8">
    <location>
        <begin position="26"/>
        <end position="109"/>
    </location>
</feature>
<evidence type="ECO:0000256" key="4">
    <source>
        <dbReference type="ARBA" id="ARBA00022692"/>
    </source>
</evidence>
<dbReference type="Proteomes" id="UP000190750">
    <property type="component" value="Unassembled WGS sequence"/>
</dbReference>
<dbReference type="NCBIfam" id="TIGR00540">
    <property type="entry name" value="TPR_hemY_coli"/>
    <property type="match status" value="1"/>
</dbReference>
<dbReference type="EMBL" id="MTJN01000002">
    <property type="protein sequence ID" value="OOV06302.1"/>
    <property type="molecule type" value="Genomic_DNA"/>
</dbReference>
<reference evidence="9 10" key="1">
    <citation type="submission" date="2017-01" db="EMBL/GenBank/DDBJ databases">
        <title>Genome sequencing of Rhodoferax fermentans JCM 7819.</title>
        <authorList>
            <person name="Kim Y.J."/>
            <person name="Farh M.E.-A."/>
            <person name="Yang D.-C."/>
        </authorList>
    </citation>
    <scope>NUCLEOTIDE SEQUENCE [LARGE SCALE GENOMIC DNA]</scope>
    <source>
        <strain evidence="9 10">JCM 7819</strain>
    </source>
</reference>
<dbReference type="GO" id="GO:0005886">
    <property type="term" value="C:plasma membrane"/>
    <property type="evidence" value="ECO:0007669"/>
    <property type="project" value="UniProtKB-SubCell"/>
</dbReference>
<evidence type="ECO:0000256" key="5">
    <source>
        <dbReference type="ARBA" id="ARBA00022989"/>
    </source>
</evidence>
<protein>
    <submittedName>
        <fullName evidence="9">Heme biosynthesis protein HemY</fullName>
    </submittedName>
</protein>
<keyword evidence="4 7" id="KW-0812">Transmembrane</keyword>